<dbReference type="Proteomes" id="UP000252519">
    <property type="component" value="Unassembled WGS sequence"/>
</dbReference>
<accession>A0A368GCB0</accession>
<dbReference type="Gene3D" id="2.60.40.150">
    <property type="entry name" value="C2 domain"/>
    <property type="match status" value="1"/>
</dbReference>
<dbReference type="GO" id="GO:0030672">
    <property type="term" value="C:synaptic vesicle membrane"/>
    <property type="evidence" value="ECO:0007669"/>
    <property type="project" value="TreeGrafter"/>
</dbReference>
<keyword evidence="3" id="KW-1185">Reference proteome</keyword>
<dbReference type="GO" id="GO:0001786">
    <property type="term" value="F:phosphatidylserine binding"/>
    <property type="evidence" value="ECO:0007669"/>
    <property type="project" value="TreeGrafter"/>
</dbReference>
<dbReference type="InterPro" id="IPR000008">
    <property type="entry name" value="C2_dom"/>
</dbReference>
<dbReference type="GO" id="GO:0005509">
    <property type="term" value="F:calcium ion binding"/>
    <property type="evidence" value="ECO:0007669"/>
    <property type="project" value="TreeGrafter"/>
</dbReference>
<evidence type="ECO:0000313" key="2">
    <source>
        <dbReference type="EMBL" id="RCN42001.1"/>
    </source>
</evidence>
<dbReference type="GO" id="GO:0005886">
    <property type="term" value="C:plasma membrane"/>
    <property type="evidence" value="ECO:0007669"/>
    <property type="project" value="TreeGrafter"/>
</dbReference>
<dbReference type="GO" id="GO:0030276">
    <property type="term" value="F:clathrin binding"/>
    <property type="evidence" value="ECO:0007669"/>
    <property type="project" value="TreeGrafter"/>
</dbReference>
<dbReference type="PANTHER" id="PTHR10024">
    <property type="entry name" value="SYNAPTOTAGMIN"/>
    <property type="match status" value="1"/>
</dbReference>
<dbReference type="EMBL" id="JOJR01000214">
    <property type="protein sequence ID" value="RCN42001.1"/>
    <property type="molecule type" value="Genomic_DNA"/>
</dbReference>
<dbReference type="STRING" id="29170.A0A368GCB0"/>
<evidence type="ECO:0000313" key="3">
    <source>
        <dbReference type="Proteomes" id="UP000252519"/>
    </source>
</evidence>
<dbReference type="GO" id="GO:0048791">
    <property type="term" value="P:calcium ion-regulated exocytosis of neurotransmitter"/>
    <property type="evidence" value="ECO:0007669"/>
    <property type="project" value="TreeGrafter"/>
</dbReference>
<evidence type="ECO:0000259" key="1">
    <source>
        <dbReference type="Pfam" id="PF00168"/>
    </source>
</evidence>
<feature type="domain" description="C2" evidence="1">
    <location>
        <begin position="17"/>
        <end position="59"/>
    </location>
</feature>
<dbReference type="GO" id="GO:0031045">
    <property type="term" value="C:dense core granule"/>
    <property type="evidence" value="ECO:0007669"/>
    <property type="project" value="TreeGrafter"/>
</dbReference>
<comment type="caution">
    <text evidence="2">The sequence shown here is derived from an EMBL/GenBank/DDBJ whole genome shotgun (WGS) entry which is preliminary data.</text>
</comment>
<proteinExistence type="predicted"/>
<name>A0A368GCB0_ANCCA</name>
<dbReference type="GO" id="GO:0048488">
    <property type="term" value="P:synaptic vesicle endocytosis"/>
    <property type="evidence" value="ECO:0007669"/>
    <property type="project" value="TreeGrafter"/>
</dbReference>
<gene>
    <name evidence="2" type="ORF">ANCCAN_12048</name>
</gene>
<dbReference type="PANTHER" id="PTHR10024:SF227">
    <property type="entry name" value="SYNAPTOTAGMIN 1"/>
    <property type="match status" value="1"/>
</dbReference>
<dbReference type="SUPFAM" id="SSF49562">
    <property type="entry name" value="C2 domain (Calcium/lipid-binding domain, CaLB)"/>
    <property type="match status" value="1"/>
</dbReference>
<sequence length="85" mass="9588">MFLARLFALFSTQHLSFHLQKVSLMITVMDYDKLGSNDAIGRCLLGCNATGAELRHWMDMLASPRRPIAQWHTLGPVEEEGGEKK</sequence>
<dbReference type="GO" id="GO:0005544">
    <property type="term" value="F:calcium-dependent phospholipid binding"/>
    <property type="evidence" value="ECO:0007669"/>
    <property type="project" value="TreeGrafter"/>
</dbReference>
<dbReference type="GO" id="GO:0030424">
    <property type="term" value="C:axon"/>
    <property type="evidence" value="ECO:0007669"/>
    <property type="project" value="TreeGrafter"/>
</dbReference>
<dbReference type="GO" id="GO:0000149">
    <property type="term" value="F:SNARE binding"/>
    <property type="evidence" value="ECO:0007669"/>
    <property type="project" value="TreeGrafter"/>
</dbReference>
<dbReference type="InterPro" id="IPR035892">
    <property type="entry name" value="C2_domain_sf"/>
</dbReference>
<protein>
    <recommendedName>
        <fullName evidence="1">C2 domain-containing protein</fullName>
    </recommendedName>
</protein>
<dbReference type="OrthoDB" id="67700at2759"/>
<dbReference type="AlphaFoldDB" id="A0A368GCB0"/>
<organism evidence="2 3">
    <name type="scientific">Ancylostoma caninum</name>
    <name type="common">Dog hookworm</name>
    <dbReference type="NCBI Taxonomy" id="29170"/>
    <lineage>
        <taxon>Eukaryota</taxon>
        <taxon>Metazoa</taxon>
        <taxon>Ecdysozoa</taxon>
        <taxon>Nematoda</taxon>
        <taxon>Chromadorea</taxon>
        <taxon>Rhabditida</taxon>
        <taxon>Rhabditina</taxon>
        <taxon>Rhabditomorpha</taxon>
        <taxon>Strongyloidea</taxon>
        <taxon>Ancylostomatidae</taxon>
        <taxon>Ancylostomatinae</taxon>
        <taxon>Ancylostoma</taxon>
    </lineage>
</organism>
<dbReference type="Pfam" id="PF00168">
    <property type="entry name" value="C2"/>
    <property type="match status" value="1"/>
</dbReference>
<reference evidence="2 3" key="1">
    <citation type="submission" date="2014-10" db="EMBL/GenBank/DDBJ databases">
        <title>Draft genome of the hookworm Ancylostoma caninum.</title>
        <authorList>
            <person name="Mitreva M."/>
        </authorList>
    </citation>
    <scope>NUCLEOTIDE SEQUENCE [LARGE SCALE GENOMIC DNA]</scope>
    <source>
        <strain evidence="2 3">Baltimore</strain>
    </source>
</reference>